<keyword evidence="1" id="KW-1133">Transmembrane helix</keyword>
<feature type="transmembrane region" description="Helical" evidence="1">
    <location>
        <begin position="101"/>
        <end position="122"/>
    </location>
</feature>
<organism evidence="2 3">
    <name type="scientific">Pseudoclavibacter albus</name>
    <dbReference type="NCBI Taxonomy" id="272241"/>
    <lineage>
        <taxon>Bacteria</taxon>
        <taxon>Bacillati</taxon>
        <taxon>Actinomycetota</taxon>
        <taxon>Actinomycetes</taxon>
        <taxon>Micrococcales</taxon>
        <taxon>Microbacteriaceae</taxon>
        <taxon>Pseudoclavibacter</taxon>
    </lineage>
</organism>
<evidence type="ECO:0008006" key="4">
    <source>
        <dbReference type="Google" id="ProtNLM"/>
    </source>
</evidence>
<sequence>MAGHFLPLRRAALRGAHDRTSPQRARRIRFLIGTALLALVCLMIALLDHRLGDAAAPALAGVIATLGAGFGGMNYHDLDPTPPRKLAMLGLGAGKSTRVSFSHSVLGLPFLMLLLASIVFVVKEGLAAEDPLAWAWLAGGAIIGAGMVVTAARLGGILGTALDRLHGAGDWWRVLAILLGLGLAPALFLSLLAPEQQGGMPDLVSLVLAWSPFGAPWAAASAYAYGGTLPAAVRLGVGAATLVIMLVLYAWWARRQHAFALHSEWRKPGLALGIFDRFRATPAGAVAARSLVYWMRDPRYQVLLAGIIALPMIILIPLAFVGVDPRVLATIPVPVLSFLLAWMLHNDLAYDGSAIWLHVTSGMKGLSDRLGRATPALIVGGFVIVAGTLMTALLTQSWTAALSNAGIAAALVGGAAGISSITSALAPYAVARPGDSPFSQPVRSWGAAAPIALAGAVLCLIIATPSIACSVLGVMNNSWVFHVCGFGIGLVLGATVLIVGLRVGGRVFERRTSEIMSFASTL</sequence>
<feature type="transmembrane region" description="Helical" evidence="1">
    <location>
        <begin position="373"/>
        <end position="395"/>
    </location>
</feature>
<dbReference type="Proteomes" id="UP001525379">
    <property type="component" value="Unassembled WGS sequence"/>
</dbReference>
<evidence type="ECO:0000313" key="2">
    <source>
        <dbReference type="EMBL" id="MCT2042278.1"/>
    </source>
</evidence>
<feature type="transmembrane region" description="Helical" evidence="1">
    <location>
        <begin position="479"/>
        <end position="501"/>
    </location>
</feature>
<feature type="transmembrane region" description="Helical" evidence="1">
    <location>
        <begin position="327"/>
        <end position="344"/>
    </location>
</feature>
<dbReference type="EMBL" id="JALXSQ010000006">
    <property type="protein sequence ID" value="MCT2042278.1"/>
    <property type="molecule type" value="Genomic_DNA"/>
</dbReference>
<comment type="caution">
    <text evidence="2">The sequence shown here is derived from an EMBL/GenBank/DDBJ whole genome shotgun (WGS) entry which is preliminary data.</text>
</comment>
<feature type="transmembrane region" description="Helical" evidence="1">
    <location>
        <begin position="407"/>
        <end position="430"/>
    </location>
</feature>
<feature type="transmembrane region" description="Helical" evidence="1">
    <location>
        <begin position="54"/>
        <end position="75"/>
    </location>
</feature>
<proteinExistence type="predicted"/>
<feature type="transmembrane region" description="Helical" evidence="1">
    <location>
        <begin position="134"/>
        <end position="159"/>
    </location>
</feature>
<keyword evidence="3" id="KW-1185">Reference proteome</keyword>
<feature type="transmembrane region" description="Helical" evidence="1">
    <location>
        <begin position="28"/>
        <end position="47"/>
    </location>
</feature>
<keyword evidence="1" id="KW-0472">Membrane</keyword>
<reference evidence="2 3" key="1">
    <citation type="submission" date="2022-04" db="EMBL/GenBank/DDBJ databases">
        <title>Human microbiome associated bacterial genomes.</title>
        <authorList>
            <person name="Sandstrom S."/>
            <person name="Salamzade R."/>
            <person name="Kalan L.R."/>
        </authorList>
    </citation>
    <scope>NUCLEOTIDE SEQUENCE [LARGE SCALE GENOMIC DNA]</scope>
    <source>
        <strain evidence="3">p3-SID1799</strain>
    </source>
</reference>
<dbReference type="RefSeq" id="WP_260103864.1">
    <property type="nucleotide sequence ID" value="NZ_JALXSQ010000006.1"/>
</dbReference>
<feature type="transmembrane region" description="Helical" evidence="1">
    <location>
        <begin position="203"/>
        <end position="225"/>
    </location>
</feature>
<evidence type="ECO:0000313" key="3">
    <source>
        <dbReference type="Proteomes" id="UP001525379"/>
    </source>
</evidence>
<keyword evidence="1" id="KW-0812">Transmembrane</keyword>
<gene>
    <name evidence="2" type="ORF">M3D15_02835</name>
</gene>
<feature type="transmembrane region" description="Helical" evidence="1">
    <location>
        <begin position="302"/>
        <end position="321"/>
    </location>
</feature>
<feature type="transmembrane region" description="Helical" evidence="1">
    <location>
        <begin position="231"/>
        <end position="252"/>
    </location>
</feature>
<feature type="transmembrane region" description="Helical" evidence="1">
    <location>
        <begin position="171"/>
        <end position="191"/>
    </location>
</feature>
<protein>
    <recommendedName>
        <fullName evidence="4">ABC transporter permease</fullName>
    </recommendedName>
</protein>
<accession>A0ABT2HVC6</accession>
<feature type="transmembrane region" description="Helical" evidence="1">
    <location>
        <begin position="451"/>
        <end position="473"/>
    </location>
</feature>
<evidence type="ECO:0000256" key="1">
    <source>
        <dbReference type="SAM" id="Phobius"/>
    </source>
</evidence>
<name>A0ABT2HVC6_9MICO</name>